<dbReference type="OrthoDB" id="9808993at2"/>
<feature type="region of interest" description="Disordered" evidence="1">
    <location>
        <begin position="94"/>
        <end position="151"/>
    </location>
</feature>
<dbReference type="STRING" id="1194083.BN12_2400018"/>
<dbReference type="SUPFAM" id="SSF109604">
    <property type="entry name" value="HD-domain/PDEase-like"/>
    <property type="match status" value="1"/>
</dbReference>
<reference evidence="2 3" key="1">
    <citation type="journal article" date="2013" name="ISME J.">
        <title>A metabolic model for members of the genus Tetrasphaera involved in enhanced biological phosphorus removal.</title>
        <authorList>
            <person name="Kristiansen R."/>
            <person name="Nguyen H.T.T."/>
            <person name="Saunders A.M."/>
            <person name="Nielsen J.L."/>
            <person name="Wimmer R."/>
            <person name="Le V.Q."/>
            <person name="McIlroy S.J."/>
            <person name="Petrovski S."/>
            <person name="Seviour R.J."/>
            <person name="Calteau A."/>
            <person name="Nielsen K.L."/>
            <person name="Nielsen P.H."/>
        </authorList>
    </citation>
    <scope>NUCLEOTIDE SEQUENCE [LARGE SCALE GENOMIC DNA]</scope>
    <source>
        <strain evidence="2 3">T1-X7</strain>
    </source>
</reference>
<dbReference type="EMBL" id="CAJB01000158">
    <property type="protein sequence ID" value="CCH78004.1"/>
    <property type="molecule type" value="Genomic_DNA"/>
</dbReference>
<dbReference type="RefSeq" id="WP_048554915.1">
    <property type="nucleotide sequence ID" value="NZ_HF570958.1"/>
</dbReference>
<protein>
    <recommendedName>
        <fullName evidence="4">Metal-dependent phosphohydrolase</fullName>
    </recommendedName>
</protein>
<dbReference type="PANTHER" id="PTHR21174:SF0">
    <property type="entry name" value="HD PHOSPHOHYDROLASE FAMILY PROTEIN-RELATED"/>
    <property type="match status" value="1"/>
</dbReference>
<name>A0A077M1B9_9MICO</name>
<evidence type="ECO:0000256" key="1">
    <source>
        <dbReference type="SAM" id="MobiDB-lite"/>
    </source>
</evidence>
<accession>A0A077M1B9</accession>
<evidence type="ECO:0008006" key="4">
    <source>
        <dbReference type="Google" id="ProtNLM"/>
    </source>
</evidence>
<proteinExistence type="predicted"/>
<evidence type="ECO:0000313" key="3">
    <source>
        <dbReference type="Proteomes" id="UP000035721"/>
    </source>
</evidence>
<evidence type="ECO:0000313" key="2">
    <source>
        <dbReference type="EMBL" id="CCH78004.1"/>
    </source>
</evidence>
<dbReference type="PIRSF" id="PIRSF035170">
    <property type="entry name" value="HD_phosphohydro"/>
    <property type="match status" value="1"/>
</dbReference>
<sequence>MALIDSWREDVALLAPAAPSEELLTVGTDLLRRWGEPHRRYHTTTHLAEMLSALREIEQAGELAAREAALARVAAWFHDAVYAVLDPGDVPHLGDPAPAAVSTPGHDAPPNHGAPVDTHGTAPRPDTHPDPIAPVDTPPREPRPGPGDNEEASARLAVHSLTGNGFRDADIGVVASLIRASERHELTSPGGPEAAFHDADLWILAAPSDRFDEYCTEVREEFAVVPDAAYRMGRSAVLRPFLDRDHVYATHLGRAEWEPRARVNLARELARLG</sequence>
<dbReference type="AlphaFoldDB" id="A0A077M1B9"/>
<comment type="caution">
    <text evidence="2">The sequence shown here is derived from an EMBL/GenBank/DDBJ whole genome shotgun (WGS) entry which is preliminary data.</text>
</comment>
<dbReference type="InterPro" id="IPR009218">
    <property type="entry name" value="HD_phosphohydro"/>
</dbReference>
<dbReference type="PANTHER" id="PTHR21174">
    <property type="match status" value="1"/>
</dbReference>
<keyword evidence="3" id="KW-1185">Reference proteome</keyword>
<gene>
    <name evidence="2" type="ORF">BN12_2400018</name>
</gene>
<organism evidence="2 3">
    <name type="scientific">Nostocoides japonicum T1-X7</name>
    <dbReference type="NCBI Taxonomy" id="1194083"/>
    <lineage>
        <taxon>Bacteria</taxon>
        <taxon>Bacillati</taxon>
        <taxon>Actinomycetota</taxon>
        <taxon>Actinomycetes</taxon>
        <taxon>Micrococcales</taxon>
        <taxon>Intrasporangiaceae</taxon>
        <taxon>Nostocoides</taxon>
    </lineage>
</organism>
<dbReference type="Proteomes" id="UP000035721">
    <property type="component" value="Unassembled WGS sequence"/>
</dbReference>